<protein>
    <submittedName>
        <fullName evidence="1">Uncharacterized protein</fullName>
    </submittedName>
</protein>
<sequence>MAAARGFPCRATIFTFRGRVSTLVFAAAAWKSRTPLLPVAVAALQRGQLYDFASLRGHSPRLNSRSTAPFRVVRPRKTPDRRCNSWRHTTRGQAGAACEKWPETCLAS</sequence>
<accession>A0A195D0A5</accession>
<organism evidence="1 2">
    <name type="scientific">Cyphomyrmex costatus</name>
    <dbReference type="NCBI Taxonomy" id="456900"/>
    <lineage>
        <taxon>Eukaryota</taxon>
        <taxon>Metazoa</taxon>
        <taxon>Ecdysozoa</taxon>
        <taxon>Arthropoda</taxon>
        <taxon>Hexapoda</taxon>
        <taxon>Insecta</taxon>
        <taxon>Pterygota</taxon>
        <taxon>Neoptera</taxon>
        <taxon>Endopterygota</taxon>
        <taxon>Hymenoptera</taxon>
        <taxon>Apocrita</taxon>
        <taxon>Aculeata</taxon>
        <taxon>Formicoidea</taxon>
        <taxon>Formicidae</taxon>
        <taxon>Myrmicinae</taxon>
        <taxon>Cyphomyrmex</taxon>
    </lineage>
</organism>
<name>A0A195D0A5_9HYME</name>
<gene>
    <name evidence="1" type="ORF">ALC62_02687</name>
</gene>
<dbReference type="AlphaFoldDB" id="A0A195D0A5"/>
<evidence type="ECO:0000313" key="1">
    <source>
        <dbReference type="EMBL" id="KYN06350.1"/>
    </source>
</evidence>
<evidence type="ECO:0000313" key="2">
    <source>
        <dbReference type="Proteomes" id="UP000078542"/>
    </source>
</evidence>
<proteinExistence type="predicted"/>
<dbReference type="Proteomes" id="UP000078542">
    <property type="component" value="Unassembled WGS sequence"/>
</dbReference>
<reference evidence="1 2" key="1">
    <citation type="submission" date="2016-03" db="EMBL/GenBank/DDBJ databases">
        <title>Cyphomyrmex costatus WGS genome.</title>
        <authorList>
            <person name="Nygaard S."/>
            <person name="Hu H."/>
            <person name="Boomsma J."/>
            <person name="Zhang G."/>
        </authorList>
    </citation>
    <scope>NUCLEOTIDE SEQUENCE [LARGE SCALE GENOMIC DNA]</scope>
    <source>
        <strain evidence="1">MS0001</strain>
        <tissue evidence="1">Whole body</tissue>
    </source>
</reference>
<dbReference type="EMBL" id="KQ977012">
    <property type="protein sequence ID" value="KYN06350.1"/>
    <property type="molecule type" value="Genomic_DNA"/>
</dbReference>
<keyword evidence="2" id="KW-1185">Reference proteome</keyword>